<keyword evidence="2 5" id="KW-0819">tRNA processing</keyword>
<evidence type="ECO:0000313" key="7">
    <source>
        <dbReference type="EMBL" id="KAL2329420.1"/>
    </source>
</evidence>
<comment type="cofactor">
    <cofactor evidence="5">
        <name>Zn(2+)</name>
        <dbReference type="ChEBI" id="CHEBI:29105"/>
    </cofactor>
    <text evidence="5">Binds 1 zinc ion per subunit.</text>
</comment>
<dbReference type="EMBL" id="JBGMDY010000007">
    <property type="protein sequence ID" value="KAL2329420.1"/>
    <property type="molecule type" value="Genomic_DNA"/>
</dbReference>
<dbReference type="InterPro" id="IPR002616">
    <property type="entry name" value="tRNA_ribo_trans-like"/>
</dbReference>
<comment type="caution">
    <text evidence="7">The sequence shown here is derived from an EMBL/GenBank/DDBJ whole genome shotgun (WGS) entry which is preliminary data.</text>
</comment>
<feature type="binding site" evidence="5">
    <location>
        <position position="324"/>
    </location>
    <ligand>
        <name>Zn(2+)</name>
        <dbReference type="ChEBI" id="CHEBI:29105"/>
    </ligand>
</feature>
<dbReference type="Proteomes" id="UP001603857">
    <property type="component" value="Unassembled WGS sequence"/>
</dbReference>
<keyword evidence="4 5" id="KW-0862">Zinc</keyword>
<dbReference type="GO" id="GO:0005737">
    <property type="term" value="C:cytoplasm"/>
    <property type="evidence" value="ECO:0007669"/>
    <property type="project" value="UniProtKB-SubCell"/>
</dbReference>
<proteinExistence type="inferred from homology"/>
<dbReference type="GO" id="GO:0008479">
    <property type="term" value="F:tRNA-guanosine(34) queuine transglycosylase activity"/>
    <property type="evidence" value="ECO:0007669"/>
    <property type="project" value="UniProtKB-UniRule"/>
</dbReference>
<name>A0ABD1M2Q9_9FABA</name>
<reference evidence="7 8" key="1">
    <citation type="submission" date="2024-08" db="EMBL/GenBank/DDBJ databases">
        <title>Insights into the chromosomal genome structure of Flemingia macrophylla.</title>
        <authorList>
            <person name="Ding Y."/>
            <person name="Zhao Y."/>
            <person name="Bi W."/>
            <person name="Wu M."/>
            <person name="Zhao G."/>
            <person name="Gong Y."/>
            <person name="Li W."/>
            <person name="Zhang P."/>
        </authorList>
    </citation>
    <scope>NUCLEOTIDE SEQUENCE [LARGE SCALE GENOMIC DNA]</scope>
    <source>
        <strain evidence="7">DYQJB</strain>
        <tissue evidence="7">Leaf</tissue>
    </source>
</reference>
<dbReference type="SUPFAM" id="SSF51713">
    <property type="entry name" value="tRNA-guanine transglycosylase"/>
    <property type="match status" value="1"/>
</dbReference>
<comment type="similarity">
    <text evidence="5">Belongs to the queuine tRNA-ribosyltransferase family. QTRT2 subfamily.</text>
</comment>
<dbReference type="InterPro" id="IPR050852">
    <property type="entry name" value="Queuine_tRNA-ribosyltrfase"/>
</dbReference>
<organism evidence="7 8">
    <name type="scientific">Flemingia macrophylla</name>
    <dbReference type="NCBI Taxonomy" id="520843"/>
    <lineage>
        <taxon>Eukaryota</taxon>
        <taxon>Viridiplantae</taxon>
        <taxon>Streptophyta</taxon>
        <taxon>Embryophyta</taxon>
        <taxon>Tracheophyta</taxon>
        <taxon>Spermatophyta</taxon>
        <taxon>Magnoliopsida</taxon>
        <taxon>eudicotyledons</taxon>
        <taxon>Gunneridae</taxon>
        <taxon>Pentapetalae</taxon>
        <taxon>rosids</taxon>
        <taxon>fabids</taxon>
        <taxon>Fabales</taxon>
        <taxon>Fabaceae</taxon>
        <taxon>Papilionoideae</taxon>
        <taxon>50 kb inversion clade</taxon>
        <taxon>NPAAA clade</taxon>
        <taxon>indigoferoid/millettioid clade</taxon>
        <taxon>Phaseoleae</taxon>
        <taxon>Flemingia</taxon>
    </lineage>
</organism>
<dbReference type="InterPro" id="IPR036511">
    <property type="entry name" value="TGT-like_sf"/>
</dbReference>
<dbReference type="GO" id="GO:0046872">
    <property type="term" value="F:metal ion binding"/>
    <property type="evidence" value="ECO:0007669"/>
    <property type="project" value="UniProtKB-KW"/>
</dbReference>
<evidence type="ECO:0000259" key="6">
    <source>
        <dbReference type="Pfam" id="PF01702"/>
    </source>
</evidence>
<comment type="subcellular location">
    <subcellularLocation>
        <location evidence="5">Cytoplasm</location>
    </subcellularLocation>
</comment>
<keyword evidence="1 5" id="KW-0963">Cytoplasm</keyword>
<gene>
    <name evidence="7" type="ORF">Fmac_022847</name>
</gene>
<dbReference type="AlphaFoldDB" id="A0ABD1M2Q9"/>
<accession>A0ABD1M2Q9</accession>
<protein>
    <recommendedName>
        <fullName evidence="5">Queuine tRNA-ribosyltransferase accessory subunit 2</fullName>
    </recommendedName>
    <alternativeName>
        <fullName evidence="5">Queuine tRNA-ribosyltransferase domain-containing protein 1</fullName>
    </alternativeName>
</protein>
<dbReference type="PANTHER" id="PTHR46064:SF1">
    <property type="entry name" value="QUEUINE TRNA-RIBOSYLTRANSFERASE ACCESSORY SUBUNIT 2"/>
    <property type="match status" value="1"/>
</dbReference>
<evidence type="ECO:0000256" key="2">
    <source>
        <dbReference type="ARBA" id="ARBA00022694"/>
    </source>
</evidence>
<dbReference type="HAMAP" id="MF_03043">
    <property type="entry name" value="QTRT2"/>
    <property type="match status" value="1"/>
</dbReference>
<dbReference type="FunFam" id="3.20.20.105:FF:000003">
    <property type="entry name" value="Queuine tRNA-ribosyltransferase accessory subunit 2"/>
    <property type="match status" value="1"/>
</dbReference>
<evidence type="ECO:0000256" key="3">
    <source>
        <dbReference type="ARBA" id="ARBA00022723"/>
    </source>
</evidence>
<evidence type="ECO:0000313" key="8">
    <source>
        <dbReference type="Proteomes" id="UP001603857"/>
    </source>
</evidence>
<feature type="binding site" evidence="5">
    <location>
        <position position="326"/>
    </location>
    <ligand>
        <name>Zn(2+)</name>
        <dbReference type="ChEBI" id="CHEBI:29105"/>
    </ligand>
</feature>
<evidence type="ECO:0000256" key="4">
    <source>
        <dbReference type="ARBA" id="ARBA00022833"/>
    </source>
</evidence>
<feature type="binding site" evidence="5">
    <location>
        <position position="329"/>
    </location>
    <ligand>
        <name>Zn(2+)</name>
        <dbReference type="ChEBI" id="CHEBI:29105"/>
    </ligand>
</feature>
<dbReference type="NCBIfam" id="TIGR00449">
    <property type="entry name" value="tgt_general"/>
    <property type="match status" value="1"/>
</dbReference>
<dbReference type="Pfam" id="PF01702">
    <property type="entry name" value="TGT"/>
    <property type="match status" value="1"/>
</dbReference>
<keyword evidence="3 5" id="KW-0479">Metal-binding</keyword>
<evidence type="ECO:0000256" key="5">
    <source>
        <dbReference type="HAMAP-Rule" id="MF_03043"/>
    </source>
</evidence>
<dbReference type="Gene3D" id="3.20.20.105">
    <property type="entry name" value="Queuine tRNA-ribosyltransferase-like"/>
    <property type="match status" value="1"/>
</dbReference>
<comment type="subunit">
    <text evidence="5">Heterodimer of a catalytic subunit and an accessory subunit.</text>
</comment>
<dbReference type="PANTHER" id="PTHR46064">
    <property type="entry name" value="QUEUINE TRNA-RIBOSYLTRANSFERASE ACCESSORY SUBUNIT 2"/>
    <property type="match status" value="1"/>
</dbReference>
<dbReference type="InterPro" id="IPR028592">
    <property type="entry name" value="QTRTD1"/>
</dbReference>
<dbReference type="GO" id="GO:0008033">
    <property type="term" value="P:tRNA processing"/>
    <property type="evidence" value="ECO:0007669"/>
    <property type="project" value="UniProtKB-KW"/>
</dbReference>
<feature type="binding site" evidence="5">
    <location>
        <position position="355"/>
    </location>
    <ligand>
        <name>Zn(2+)</name>
        <dbReference type="ChEBI" id="CHEBI:29105"/>
    </ligand>
</feature>
<evidence type="ECO:0000256" key="1">
    <source>
        <dbReference type="ARBA" id="ARBA00022490"/>
    </source>
</evidence>
<comment type="function">
    <text evidence="5">Non-catalytic subunit of the queuine tRNA-ribosyltransferase (TGT) that catalyzes the base-exchange of a guanine (G) residue with queuine (Q) at position 34 (anticodon wobble position) in tRNAs with GU(N) anticodons (tRNA-Asp, -Asn, -His and -Tyr), resulting in the hypermodified nucleoside queuosine (7-(((4,5-cis-dihydroxy-2-cyclopenten-1-yl)amino)methyl)-7-deazaguanosine).</text>
</comment>
<feature type="domain" description="tRNA-guanine(15) transglycosylase-like" evidence="6">
    <location>
        <begin position="14"/>
        <end position="388"/>
    </location>
</feature>
<sequence>MQMKFVVKKAWSSGGRVGALEIGSCPGSIETPALLLSTRKGLPHFISPDLLTSLPSPDSHLLQISPLHFLEGLASTTISKLGGLHQMLALHQYGIAAIARDSIQCLPESKGTTKLGASFETPCGRLLIKPKDYVEMISCMKPNIWVTLADEVPAWVSDKRNKTSVDRTVRWLDDCLKLNPAVGSIFGSIVGGPNLDERKRCAEEVAMRNVTGFWIGGFGLGEDIDERPALLSAIIDVLPDEKPRMISGLGLPEEILAGIDAGIDLFDSTYIYALTLGGFGLTFSLDKSGNQYQSQKNQIGSDLTKINLRAKVYRKDMSPILGNCTCYTCKNHNKAYINHLFNVHEMLAQILLEIHNTHHYLTFFHVIREAIKDGRFEKFRQTFIESRRAHHEREALCA</sequence>
<keyword evidence="8" id="KW-1185">Reference proteome</keyword>